<dbReference type="SUPFAM" id="SSF48452">
    <property type="entry name" value="TPR-like"/>
    <property type="match status" value="1"/>
</dbReference>
<accession>A0A835RGM8</accession>
<dbReference type="InterPro" id="IPR046960">
    <property type="entry name" value="PPR_At4g14850-like_plant"/>
</dbReference>
<dbReference type="InterPro" id="IPR002885">
    <property type="entry name" value="PPR_rpt"/>
</dbReference>
<feature type="repeat" description="PPR" evidence="2">
    <location>
        <begin position="449"/>
        <end position="484"/>
    </location>
</feature>
<dbReference type="NCBIfam" id="TIGR00756">
    <property type="entry name" value="PPR"/>
    <property type="match status" value="4"/>
</dbReference>
<reference evidence="6 7" key="1">
    <citation type="journal article" date="2020" name="Nat. Food">
        <title>A phased Vanilla planifolia genome enables genetic improvement of flavour and production.</title>
        <authorList>
            <person name="Hasing T."/>
            <person name="Tang H."/>
            <person name="Brym M."/>
            <person name="Khazi F."/>
            <person name="Huang T."/>
            <person name="Chambers A.H."/>
        </authorList>
    </citation>
    <scope>NUCLEOTIDE SEQUENCE [LARGE SCALE GENOMIC DNA]</scope>
    <source>
        <tissue evidence="5">Leaf</tissue>
    </source>
</reference>
<dbReference type="PANTHER" id="PTHR47926:SF505">
    <property type="entry name" value="PENTATRICOPEPTIDE REPEAT (PPR) SUPERFAMILY PROTEIN"/>
    <property type="match status" value="1"/>
</dbReference>
<dbReference type="EMBL" id="JADCNM010000004">
    <property type="protein sequence ID" value="KAG0486018.1"/>
    <property type="molecule type" value="Genomic_DNA"/>
</dbReference>
<dbReference type="FunFam" id="1.25.40.10:FF:000442">
    <property type="entry name" value="Pentatricopeptide repeat-containing protein At3g49710"/>
    <property type="match status" value="1"/>
</dbReference>
<dbReference type="InterPro" id="IPR046849">
    <property type="entry name" value="E2_motif"/>
</dbReference>
<dbReference type="Gene3D" id="1.25.40.10">
    <property type="entry name" value="Tetratricopeptide repeat domain"/>
    <property type="match status" value="5"/>
</dbReference>
<dbReference type="GO" id="GO:0009451">
    <property type="term" value="P:RNA modification"/>
    <property type="evidence" value="ECO:0007669"/>
    <property type="project" value="InterPro"/>
</dbReference>
<dbReference type="EMBL" id="JADCNL010000004">
    <property type="protein sequence ID" value="KAG0484198.1"/>
    <property type="molecule type" value="Genomic_DNA"/>
</dbReference>
<evidence type="ECO:0000256" key="1">
    <source>
        <dbReference type="ARBA" id="ARBA00022737"/>
    </source>
</evidence>
<feature type="repeat" description="PPR" evidence="2">
    <location>
        <begin position="414"/>
        <end position="448"/>
    </location>
</feature>
<evidence type="ECO:0000313" key="6">
    <source>
        <dbReference type="Proteomes" id="UP000636800"/>
    </source>
</evidence>
<evidence type="ECO:0000259" key="3">
    <source>
        <dbReference type="Pfam" id="PF14432"/>
    </source>
</evidence>
<dbReference type="GO" id="GO:0008270">
    <property type="term" value="F:zinc ion binding"/>
    <property type="evidence" value="ECO:0007669"/>
    <property type="project" value="InterPro"/>
</dbReference>
<evidence type="ECO:0000313" key="4">
    <source>
        <dbReference type="EMBL" id="KAG0484198.1"/>
    </source>
</evidence>
<name>A0A835RGM8_VANPL</name>
<proteinExistence type="predicted"/>
<dbReference type="InterPro" id="IPR011990">
    <property type="entry name" value="TPR-like_helical_dom_sf"/>
</dbReference>
<evidence type="ECO:0000313" key="7">
    <source>
        <dbReference type="Proteomes" id="UP000639772"/>
    </source>
</evidence>
<feature type="repeat" description="PPR" evidence="2">
    <location>
        <begin position="311"/>
        <end position="346"/>
    </location>
</feature>
<dbReference type="InterPro" id="IPR046848">
    <property type="entry name" value="E_motif"/>
</dbReference>
<dbReference type="Pfam" id="PF14432">
    <property type="entry name" value="DYW_deaminase"/>
    <property type="match status" value="1"/>
</dbReference>
<dbReference type="Pfam" id="PF13812">
    <property type="entry name" value="PPR_3"/>
    <property type="match status" value="1"/>
</dbReference>
<gene>
    <name evidence="5" type="ORF">HPP92_008113</name>
    <name evidence="4" type="ORF">HPP92_008277</name>
</gene>
<dbReference type="FunFam" id="1.25.40.10:FF:000351">
    <property type="entry name" value="Pentatricopeptide repeat-containing protein"/>
    <property type="match status" value="1"/>
</dbReference>
<evidence type="ECO:0000256" key="2">
    <source>
        <dbReference type="PROSITE-ProRule" id="PRU00708"/>
    </source>
</evidence>
<dbReference type="GO" id="GO:0003723">
    <property type="term" value="F:RNA binding"/>
    <property type="evidence" value="ECO:0007669"/>
    <property type="project" value="InterPro"/>
</dbReference>
<dbReference type="PANTHER" id="PTHR47926">
    <property type="entry name" value="PENTATRICOPEPTIDE REPEAT-CONTAINING PROTEIN"/>
    <property type="match status" value="1"/>
</dbReference>
<organism evidence="5 7">
    <name type="scientific">Vanilla planifolia</name>
    <name type="common">Vanilla</name>
    <dbReference type="NCBI Taxonomy" id="51239"/>
    <lineage>
        <taxon>Eukaryota</taxon>
        <taxon>Viridiplantae</taxon>
        <taxon>Streptophyta</taxon>
        <taxon>Embryophyta</taxon>
        <taxon>Tracheophyta</taxon>
        <taxon>Spermatophyta</taxon>
        <taxon>Magnoliopsida</taxon>
        <taxon>Liliopsida</taxon>
        <taxon>Asparagales</taxon>
        <taxon>Orchidaceae</taxon>
        <taxon>Vanilloideae</taxon>
        <taxon>Vanilleae</taxon>
        <taxon>Vanilla</taxon>
    </lineage>
</organism>
<protein>
    <recommendedName>
        <fullName evidence="3">DYW domain-containing protein</fullName>
    </recommendedName>
</protein>
<dbReference type="FunFam" id="1.25.40.10:FF:000366">
    <property type="entry name" value="Pentatricopeptide (PPR) repeat-containing protein"/>
    <property type="match status" value="1"/>
</dbReference>
<dbReference type="Pfam" id="PF01535">
    <property type="entry name" value="PPR"/>
    <property type="match status" value="4"/>
</dbReference>
<dbReference type="AlphaFoldDB" id="A0A835RGM8"/>
<dbReference type="Pfam" id="PF13041">
    <property type="entry name" value="PPR_2"/>
    <property type="match status" value="2"/>
</dbReference>
<dbReference type="Pfam" id="PF20430">
    <property type="entry name" value="Eplus_motif"/>
    <property type="match status" value="1"/>
</dbReference>
<comment type="caution">
    <text evidence="5">The sequence shown here is derived from an EMBL/GenBank/DDBJ whole genome shotgun (WGS) entry which is preliminary data.</text>
</comment>
<dbReference type="FunFam" id="1.25.40.10:FF:000031">
    <property type="entry name" value="Pentatricopeptide repeat-containing protein mitochondrial"/>
    <property type="match status" value="1"/>
</dbReference>
<dbReference type="Pfam" id="PF20431">
    <property type="entry name" value="E_motif"/>
    <property type="match status" value="1"/>
</dbReference>
<feature type="repeat" description="PPR" evidence="2">
    <location>
        <begin position="111"/>
        <end position="145"/>
    </location>
</feature>
<dbReference type="Proteomes" id="UP000639772">
    <property type="component" value="Unassembled WGS sequence"/>
</dbReference>
<feature type="domain" description="DYW" evidence="3">
    <location>
        <begin position="629"/>
        <end position="721"/>
    </location>
</feature>
<dbReference type="InterPro" id="IPR032867">
    <property type="entry name" value="DYW_dom"/>
</dbReference>
<dbReference type="OrthoDB" id="185373at2759"/>
<dbReference type="PROSITE" id="PS51375">
    <property type="entry name" value="PPR"/>
    <property type="match status" value="5"/>
</dbReference>
<evidence type="ECO:0000313" key="5">
    <source>
        <dbReference type="EMBL" id="KAG0486018.1"/>
    </source>
</evidence>
<sequence length="721" mass="80326">MNVSHGLSWWSKGAVPAFCRLLKSCIARRDVTSGSTLHALYLKSGVAQSTYIANHFILLYSRCRRLDFARQLFDDIPQPNVFSYNTLLAAYVYETQTYLASALFARIPDPDLVSFNTILSLYAATCRTADAFSLFAQMRYVGYEIDGFTLSSVVSAVVGSGVDQLHAISLATGLQSYVSVSNALIGSYSRSGLLVDAEQVFNEIGTEARDGVSWNCMIAAYGKHREGRKALNMFQDLIRRGFEIDVYTLASMLTTFTTVKDLPGAVQFHAFLIKNAFEKNSHVGSGLIDLYSKCCRIMDGKKAFEEVQDPDLVLWNTMISGFSLNEYYSEEGLRYFRGMQQAGFLPDDCSFVCAISACSNLSSPSHGHQIHSLSLKCEFPTNLVSINNALIAMYSKCGNLGDAKKVFARMNNRNSVSYNSMVAAYEQHGLGLNALEVFKEMLNSNNKPTSITFISVLSACAHTGRVDDGWHYFHSMEKEYGIEPGEEHYSCMINLLARAGKFAEVEDMIKTMPFDPGAIGWASLLGACRTHNNLELGAWAAEKLLEKDPSNASAYVMLANIYASSGRWDDVAKSRSLMRDRGVRKNPGCSWIEMEKRVHVFVADDASHPRINEIYAFLEEISIKMKHAGYIPDVRWSMVKDDIREGELKLRHHSEKLAVAFGLISTQDGVPILVMKNLRICGDCHNAIKVISKIVGREITIRDAHRFHCFLDGCCSCGDYW</sequence>
<keyword evidence="6" id="KW-1185">Reference proteome</keyword>
<keyword evidence="1" id="KW-0677">Repeat</keyword>
<feature type="repeat" description="PPR" evidence="2">
    <location>
        <begin position="210"/>
        <end position="244"/>
    </location>
</feature>
<dbReference type="Proteomes" id="UP000636800">
    <property type="component" value="Unassembled WGS sequence"/>
</dbReference>